<reference evidence="2 3" key="1">
    <citation type="submission" date="2020-12" db="EMBL/GenBank/DDBJ databases">
        <title>Metabolic potential, ecology and presence of endohyphal bacteria is reflected in genomic diversity of Mucoromycotina.</title>
        <authorList>
            <person name="Muszewska A."/>
            <person name="Okrasinska A."/>
            <person name="Steczkiewicz K."/>
            <person name="Drgas O."/>
            <person name="Orlowska M."/>
            <person name="Perlinska-Lenart U."/>
            <person name="Aleksandrzak-Piekarczyk T."/>
            <person name="Szatraj K."/>
            <person name="Zielenkiewicz U."/>
            <person name="Pilsyk S."/>
            <person name="Malc E."/>
            <person name="Mieczkowski P."/>
            <person name="Kruszewska J.S."/>
            <person name="Biernat P."/>
            <person name="Pawlowska J."/>
        </authorList>
    </citation>
    <scope>NUCLEOTIDE SEQUENCE [LARGE SCALE GENOMIC DNA]</scope>
    <source>
        <strain evidence="2 3">CBS 142.35</strain>
    </source>
</reference>
<name>A0A8H7VFY7_9FUNG</name>
<dbReference type="AlphaFoldDB" id="A0A8H7VFY7"/>
<sequence length="355" mass="41375">MDFINYQLETDAYSYADSNDEIDFESTAIEYGNIEMIRYKKYGQDQIERFIRLKQKEGLSIPKAAAQYGIPRSTAYELINEFNSSNRTVLPGNNPRKPQNKAKKLYPTHSEFLIQLFDQNPSIVLEQARIQLCEAFPGLEISIPRLYKHIRKKYALSLKQATKYTAERDSLRTLQLCFDIITQWKANEVDFKNNCVFVDEAGFHTQMIRGRAWSKKGDPAVVQVHTQKGVNISIIGCISPFDAIMDTLDKHHKKGMFIVLDNCRIHHSQFVTDVITRRGYKPLFMPPYSPFLNPIEECWSKMKKLIRRNPLDERDTLTPHIAEACLQVTIEDCNGWIRHAETYWDRCLEKELRLK</sequence>
<feature type="domain" description="Tc1-like transposase DDE" evidence="1">
    <location>
        <begin position="241"/>
        <end position="317"/>
    </location>
</feature>
<dbReference type="Gene3D" id="3.30.420.10">
    <property type="entry name" value="Ribonuclease H-like superfamily/Ribonuclease H"/>
    <property type="match status" value="1"/>
</dbReference>
<dbReference type="InterPro" id="IPR047655">
    <property type="entry name" value="Transpos_IS630-like"/>
</dbReference>
<evidence type="ECO:0000313" key="3">
    <source>
        <dbReference type="Proteomes" id="UP000646827"/>
    </source>
</evidence>
<dbReference type="EMBL" id="JAEPRB010000297">
    <property type="protein sequence ID" value="KAG2217447.1"/>
    <property type="molecule type" value="Genomic_DNA"/>
</dbReference>
<comment type="caution">
    <text evidence="2">The sequence shown here is derived from an EMBL/GenBank/DDBJ whole genome shotgun (WGS) entry which is preliminary data.</text>
</comment>
<keyword evidence="3" id="KW-1185">Reference proteome</keyword>
<gene>
    <name evidence="2" type="ORF">INT45_009646</name>
</gene>
<dbReference type="InterPro" id="IPR036397">
    <property type="entry name" value="RNaseH_sf"/>
</dbReference>
<dbReference type="PANTHER" id="PTHR46564">
    <property type="entry name" value="TRANSPOSASE"/>
    <property type="match status" value="1"/>
</dbReference>
<dbReference type="SUPFAM" id="SSF46689">
    <property type="entry name" value="Homeodomain-like"/>
    <property type="match status" value="1"/>
</dbReference>
<dbReference type="InterPro" id="IPR009057">
    <property type="entry name" value="Homeodomain-like_sf"/>
</dbReference>
<protein>
    <recommendedName>
        <fullName evidence="1">Tc1-like transposase DDE domain-containing protein</fullName>
    </recommendedName>
</protein>
<dbReference type="InterPro" id="IPR038717">
    <property type="entry name" value="Tc1-like_DDE_dom"/>
</dbReference>
<dbReference type="NCBIfam" id="NF033545">
    <property type="entry name" value="transpos_IS630"/>
    <property type="match status" value="1"/>
</dbReference>
<evidence type="ECO:0000313" key="2">
    <source>
        <dbReference type="EMBL" id="KAG2217447.1"/>
    </source>
</evidence>
<dbReference type="PANTHER" id="PTHR46564:SF1">
    <property type="entry name" value="TRANSPOSASE"/>
    <property type="match status" value="1"/>
</dbReference>
<dbReference type="GO" id="GO:0003676">
    <property type="term" value="F:nucleic acid binding"/>
    <property type="evidence" value="ECO:0007669"/>
    <property type="project" value="InterPro"/>
</dbReference>
<dbReference type="Proteomes" id="UP000646827">
    <property type="component" value="Unassembled WGS sequence"/>
</dbReference>
<organism evidence="2 3">
    <name type="scientific">Circinella minor</name>
    <dbReference type="NCBI Taxonomy" id="1195481"/>
    <lineage>
        <taxon>Eukaryota</taxon>
        <taxon>Fungi</taxon>
        <taxon>Fungi incertae sedis</taxon>
        <taxon>Mucoromycota</taxon>
        <taxon>Mucoromycotina</taxon>
        <taxon>Mucoromycetes</taxon>
        <taxon>Mucorales</taxon>
        <taxon>Lichtheimiaceae</taxon>
        <taxon>Circinella</taxon>
    </lineage>
</organism>
<proteinExistence type="predicted"/>
<accession>A0A8H7VFY7</accession>
<dbReference type="Pfam" id="PF13358">
    <property type="entry name" value="DDE_3"/>
    <property type="match status" value="1"/>
</dbReference>
<dbReference type="OrthoDB" id="2201966at2759"/>
<evidence type="ECO:0000259" key="1">
    <source>
        <dbReference type="Pfam" id="PF13358"/>
    </source>
</evidence>